<reference evidence="2" key="1">
    <citation type="journal article" date="2019" name="Int. J. Syst. Evol. Microbiol.">
        <title>The Global Catalogue of Microorganisms (GCM) 10K type strain sequencing project: providing services to taxonomists for standard genome sequencing and annotation.</title>
        <authorList>
            <consortium name="The Broad Institute Genomics Platform"/>
            <consortium name="The Broad Institute Genome Sequencing Center for Infectious Disease"/>
            <person name="Wu L."/>
            <person name="Ma J."/>
        </authorList>
    </citation>
    <scope>NUCLEOTIDE SEQUENCE [LARGE SCALE GENOMIC DNA]</scope>
    <source>
        <strain evidence="2">CGMCC 1.15067</strain>
    </source>
</reference>
<organism evidence="1 2">
    <name type="scientific">Paenibacillus nicotianae</name>
    <dbReference type="NCBI Taxonomy" id="1526551"/>
    <lineage>
        <taxon>Bacteria</taxon>
        <taxon>Bacillati</taxon>
        <taxon>Bacillota</taxon>
        <taxon>Bacilli</taxon>
        <taxon>Bacillales</taxon>
        <taxon>Paenibacillaceae</taxon>
        <taxon>Paenibacillus</taxon>
    </lineage>
</organism>
<sequence length="338" mass="40126">MSIEKIKNLNWNKILKEFEIASDDGTFFNEFDERYTNKLLIENTYYSKETEIYFRIEITKYLLKKVSACNKEKYKKMHKGTPFYFLSMFYFLTKHYEKASFYLNATILEDRKNAAGIWKKYAAYLMFTLNTEFELQLGEEDFFVKSLKNKLIQELKEFNKNWDLNFNRFIQNFVENILAESENFLAKSSIITAIYSFILEKEEIEILVETRGEIGGSIEPIILHLFKGTLIVESLLKLHYDGKTLGEIYNDSKFKSKYNLYDIKISASSLNEVLDLKLKNKLKLSFTVAGKIRNTTAHKLAWDDIFDDIKNYNFLYNNIMNAIFYVIYTEYVKFKKSH</sequence>
<keyword evidence="2" id="KW-1185">Reference proteome</keyword>
<proteinExistence type="predicted"/>
<comment type="caution">
    <text evidence="1">The sequence shown here is derived from an EMBL/GenBank/DDBJ whole genome shotgun (WGS) entry which is preliminary data.</text>
</comment>
<dbReference type="EMBL" id="JBHUGF010000010">
    <property type="protein sequence ID" value="MFD1991394.1"/>
    <property type="molecule type" value="Genomic_DNA"/>
</dbReference>
<evidence type="ECO:0000313" key="2">
    <source>
        <dbReference type="Proteomes" id="UP001597403"/>
    </source>
</evidence>
<evidence type="ECO:0008006" key="3">
    <source>
        <dbReference type="Google" id="ProtNLM"/>
    </source>
</evidence>
<name>A0ABW4V1B1_9BACL</name>
<gene>
    <name evidence="1" type="ORF">ACFSGI_15580</name>
</gene>
<accession>A0ABW4V1B1</accession>
<dbReference type="Proteomes" id="UP001597403">
    <property type="component" value="Unassembled WGS sequence"/>
</dbReference>
<protein>
    <recommendedName>
        <fullName evidence="3">LA2681-like HEPN domain-containing protein</fullName>
    </recommendedName>
</protein>
<dbReference type="RefSeq" id="WP_204825136.1">
    <property type="nucleotide sequence ID" value="NZ_JBHUGF010000010.1"/>
</dbReference>
<evidence type="ECO:0000313" key="1">
    <source>
        <dbReference type="EMBL" id="MFD1991394.1"/>
    </source>
</evidence>